<evidence type="ECO:0000256" key="1">
    <source>
        <dbReference type="SAM" id="SignalP"/>
    </source>
</evidence>
<dbReference type="KEGG" id="mmai:sS8_5061"/>
<evidence type="ECO:0000313" key="3">
    <source>
        <dbReference type="EMBL" id="BBA36984.1"/>
    </source>
</evidence>
<dbReference type="RefSeq" id="WP_119632062.1">
    <property type="nucleotide sequence ID" value="NZ_AP017928.1"/>
</dbReference>
<feature type="signal peptide" evidence="1">
    <location>
        <begin position="1"/>
        <end position="22"/>
    </location>
</feature>
<accession>A0A250KZR8</accession>
<reference evidence="3 4" key="1">
    <citation type="submission" date="2016-12" db="EMBL/GenBank/DDBJ databases">
        <title>Genome sequencing of Methylocaldum marinum.</title>
        <authorList>
            <person name="Takeuchi M."/>
            <person name="Kamagata Y."/>
            <person name="Hiraoka S."/>
            <person name="Oshima K."/>
            <person name="Hattori M."/>
            <person name="Iwasaki W."/>
        </authorList>
    </citation>
    <scope>NUCLEOTIDE SEQUENCE [LARGE SCALE GENOMIC DNA]</scope>
    <source>
        <strain evidence="3 4">S8</strain>
    </source>
</reference>
<sequence length="262" mass="27153">MKLKHSIIAGLCTMMFTSAAQATTVVLYDQNFENPAAFVNDGGDVNIFNSVNTLYGNQPPGFAFAQQFTVETLLITGNQAFGHGYSDPSGKGGNYALGMLSDGQNDLLGLSFNVGSNPFLNVRLDISSIDLSVFGGPFVPPGAVPTFEFTLYDNPSGATGLGGGTILDVLQASGTASAQDVFDWTEVLLPLDASGNTNGNVTLRIDLLAGGYAALDNFRIAASDTPEDVGAVPEPATFALVAIGLAGFGVSRGKRHHVLPAA</sequence>
<proteinExistence type="predicted"/>
<dbReference type="Proteomes" id="UP000266313">
    <property type="component" value="Chromosome"/>
</dbReference>
<keyword evidence="4" id="KW-1185">Reference proteome</keyword>
<dbReference type="Pfam" id="PF07589">
    <property type="entry name" value="PEP-CTERM"/>
    <property type="match status" value="1"/>
</dbReference>
<dbReference type="AlphaFoldDB" id="A0A250KZR8"/>
<feature type="domain" description="Ice-binding protein C-terminal" evidence="2">
    <location>
        <begin position="231"/>
        <end position="252"/>
    </location>
</feature>
<keyword evidence="1" id="KW-0732">Signal</keyword>
<dbReference type="NCBIfam" id="TIGR02595">
    <property type="entry name" value="PEP_CTERM"/>
    <property type="match status" value="1"/>
</dbReference>
<dbReference type="OrthoDB" id="7059672at2"/>
<name>A0A250KZR8_9GAMM</name>
<dbReference type="InterPro" id="IPR013424">
    <property type="entry name" value="Ice-binding_C"/>
</dbReference>
<gene>
    <name evidence="3" type="ORF">sS8_5061</name>
</gene>
<evidence type="ECO:0000259" key="2">
    <source>
        <dbReference type="Pfam" id="PF07589"/>
    </source>
</evidence>
<feature type="chain" id="PRO_5011970422" description="Ice-binding protein C-terminal domain-containing protein" evidence="1">
    <location>
        <begin position="23"/>
        <end position="262"/>
    </location>
</feature>
<protein>
    <recommendedName>
        <fullName evidence="2">Ice-binding protein C-terminal domain-containing protein</fullName>
    </recommendedName>
</protein>
<organism evidence="3 4">
    <name type="scientific">Methylocaldum marinum</name>
    <dbReference type="NCBI Taxonomy" id="1432792"/>
    <lineage>
        <taxon>Bacteria</taxon>
        <taxon>Pseudomonadati</taxon>
        <taxon>Pseudomonadota</taxon>
        <taxon>Gammaproteobacteria</taxon>
        <taxon>Methylococcales</taxon>
        <taxon>Methylococcaceae</taxon>
        <taxon>Methylocaldum</taxon>
    </lineage>
</organism>
<evidence type="ECO:0000313" key="4">
    <source>
        <dbReference type="Proteomes" id="UP000266313"/>
    </source>
</evidence>
<dbReference type="EMBL" id="AP017928">
    <property type="protein sequence ID" value="BBA36984.1"/>
    <property type="molecule type" value="Genomic_DNA"/>
</dbReference>